<reference evidence="1" key="2">
    <citation type="journal article" date="2017" name="Nat. Commun.">
        <title>Single-virus genomics reveals hidden cosmopolitan and abundant viruses.</title>
        <authorList>
            <person name="Martinez-Hernandez F."/>
            <person name="Fornas O."/>
            <person name="Lluesma Gomez M."/>
            <person name="Bolduc B."/>
            <person name="de la Cruz Pena M.J."/>
            <person name="Martinez J.M."/>
            <person name="Anton J."/>
            <person name="Gasol J.M."/>
            <person name="Rosselli R."/>
            <person name="Rodriguez-Valera F."/>
            <person name="Sullivan M.B."/>
            <person name="Acinas S.G."/>
            <person name="Martinez-Garcia M."/>
        </authorList>
    </citation>
    <scope>NUCLEOTIDE SEQUENCE</scope>
</reference>
<protein>
    <submittedName>
        <fullName evidence="1">Uncharacterized protein</fullName>
    </submittedName>
</protein>
<sequence length="365" mass="39658">MSLTRFSEGDIVISTDSLVTSTWSGNTNNLQTAFTSSANNFTSPTSSGFFHLDVHDKVLTDTSAELQYSVAYGNRLGSGSPDFTNDSGSHGQNASRVTYGAYRNLVFGDENQFFTFDTHTPNDIYVINIARARYKQTLKPGTLNLQLSASHHNTPTTATTIHLTDDSVTQNGSAKLTNLGRQFNIVSGSSGVRSGSVLGQVHATASYGLFYPDAGIIILNPDAFGSNTSYDSNGNVVGTSQFLSANINRGEMTNYEGAGKNRNPELLYHAISSSGNFIVDTEEKVTSQYYFARAKNFEYNYTTNPSFTDDSGNLTFSSMINNPVTYITTVGLYNDSSDLVAVAKLSQPVVKDFTKEALIRVKLDY</sequence>
<name>A0A218ML44_9VIRU</name>
<accession>A0A218ML44</accession>
<organism evidence="1">
    <name type="scientific">uncultured virus</name>
    <dbReference type="NCBI Taxonomy" id="340016"/>
    <lineage>
        <taxon>Viruses</taxon>
        <taxon>environmental samples</taxon>
    </lineage>
</organism>
<reference evidence="1" key="1">
    <citation type="submission" date="2016-10" db="EMBL/GenBank/DDBJ databases">
        <authorList>
            <person name="Varghese N."/>
        </authorList>
    </citation>
    <scope>NUCLEOTIDE SEQUENCE</scope>
</reference>
<proteinExistence type="predicted"/>
<evidence type="ECO:0000313" key="1">
    <source>
        <dbReference type="EMBL" id="ASE99999.1"/>
    </source>
</evidence>
<dbReference type="EMBL" id="KY052811">
    <property type="protein sequence ID" value="ASE99999.1"/>
    <property type="molecule type" value="Genomic_DNA"/>
</dbReference>